<keyword evidence="17" id="KW-1185">Reference proteome</keyword>
<keyword evidence="6" id="KW-0547">Nucleotide-binding</keyword>
<keyword evidence="16" id="KW-0378">Hydrolase</keyword>
<keyword evidence="9 13" id="KW-0472">Membrane</keyword>
<evidence type="ECO:0000256" key="6">
    <source>
        <dbReference type="ARBA" id="ARBA00022741"/>
    </source>
</evidence>
<comment type="caution">
    <text evidence="16">The sequence shown here is derived from an EMBL/GenBank/DDBJ whole genome shotgun (WGS) entry which is preliminary data.</text>
</comment>
<feature type="transmembrane region" description="Helical" evidence="13">
    <location>
        <begin position="129"/>
        <end position="148"/>
    </location>
</feature>
<feature type="domain" description="ABC transporter" evidence="14">
    <location>
        <begin position="611"/>
        <end position="837"/>
    </location>
</feature>
<dbReference type="InterPro" id="IPR003439">
    <property type="entry name" value="ABC_transporter-like_ATP-bd"/>
</dbReference>
<accession>A0AA40K8B3</accession>
<reference evidence="16" key="1">
    <citation type="submission" date="2023-06" db="EMBL/GenBank/DDBJ databases">
        <title>Genome-scale phylogeny and comparative genomics of the fungal order Sordariales.</title>
        <authorList>
            <consortium name="Lawrence Berkeley National Laboratory"/>
            <person name="Hensen N."/>
            <person name="Bonometti L."/>
            <person name="Westerberg I."/>
            <person name="Brannstrom I.O."/>
            <person name="Guillou S."/>
            <person name="Cros-Aarteil S."/>
            <person name="Calhoun S."/>
            <person name="Haridas S."/>
            <person name="Kuo A."/>
            <person name="Mondo S."/>
            <person name="Pangilinan J."/>
            <person name="Riley R."/>
            <person name="LaButti K."/>
            <person name="Andreopoulos B."/>
            <person name="Lipzen A."/>
            <person name="Chen C."/>
            <person name="Yanf M."/>
            <person name="Daum C."/>
            <person name="Ng V."/>
            <person name="Clum A."/>
            <person name="Steindorff A."/>
            <person name="Ohm R."/>
            <person name="Martin F."/>
            <person name="Silar P."/>
            <person name="Natvig D."/>
            <person name="Lalanne C."/>
            <person name="Gautier V."/>
            <person name="Ament-velasquez S.L."/>
            <person name="Kruys A."/>
            <person name="Hutchinson M.I."/>
            <person name="Powell A.J."/>
            <person name="Barry K."/>
            <person name="Miller A.N."/>
            <person name="Grigoriev I.V."/>
            <person name="Debuchy R."/>
            <person name="Gladieux P."/>
            <person name="Thoren M.H."/>
            <person name="Johannesson H."/>
        </authorList>
    </citation>
    <scope>NUCLEOTIDE SEQUENCE</scope>
    <source>
        <strain evidence="16">SMH3187-1</strain>
    </source>
</reference>
<dbReference type="CDD" id="cd18579">
    <property type="entry name" value="ABC_6TM_ABCC_D1"/>
    <property type="match status" value="1"/>
</dbReference>
<keyword evidence="7" id="KW-0067">ATP-binding</keyword>
<keyword evidence="3" id="KW-0813">Transport</keyword>
<feature type="transmembrane region" description="Helical" evidence="13">
    <location>
        <begin position="1123"/>
        <end position="1145"/>
    </location>
</feature>
<name>A0AA40K8B3_9PEZI</name>
<feature type="transmembrane region" description="Helical" evidence="13">
    <location>
        <begin position="900"/>
        <end position="921"/>
    </location>
</feature>
<feature type="transmembrane region" description="Helical" evidence="13">
    <location>
        <begin position="406"/>
        <end position="429"/>
    </location>
</feature>
<organism evidence="16 17">
    <name type="scientific">Schizothecium vesticola</name>
    <dbReference type="NCBI Taxonomy" id="314040"/>
    <lineage>
        <taxon>Eukaryota</taxon>
        <taxon>Fungi</taxon>
        <taxon>Dikarya</taxon>
        <taxon>Ascomycota</taxon>
        <taxon>Pezizomycotina</taxon>
        <taxon>Sordariomycetes</taxon>
        <taxon>Sordariomycetidae</taxon>
        <taxon>Sordariales</taxon>
        <taxon>Schizotheciaceae</taxon>
        <taxon>Schizothecium</taxon>
    </lineage>
</organism>
<feature type="transmembrane region" description="Helical" evidence="13">
    <location>
        <begin position="941"/>
        <end position="963"/>
    </location>
</feature>
<feature type="domain" description="ABC transmembrane type-1" evidence="15">
    <location>
        <begin position="901"/>
        <end position="1181"/>
    </location>
</feature>
<dbReference type="Gene3D" id="3.40.50.300">
    <property type="entry name" value="P-loop containing nucleotide triphosphate hydrolases"/>
    <property type="match status" value="2"/>
</dbReference>
<dbReference type="SUPFAM" id="SSF52540">
    <property type="entry name" value="P-loop containing nucleoside triphosphate hydrolases"/>
    <property type="match status" value="2"/>
</dbReference>
<evidence type="ECO:0000256" key="1">
    <source>
        <dbReference type="ARBA" id="ARBA00004651"/>
    </source>
</evidence>
<dbReference type="GO" id="GO:0005524">
    <property type="term" value="F:ATP binding"/>
    <property type="evidence" value="ECO:0007669"/>
    <property type="project" value="UniProtKB-KW"/>
</dbReference>
<dbReference type="PROSITE" id="PS00211">
    <property type="entry name" value="ABC_TRANSPORTER_1"/>
    <property type="match status" value="1"/>
</dbReference>
<evidence type="ECO:0000256" key="11">
    <source>
        <dbReference type="ARBA" id="ARBA00059074"/>
    </source>
</evidence>
<evidence type="ECO:0000256" key="4">
    <source>
        <dbReference type="ARBA" id="ARBA00022475"/>
    </source>
</evidence>
<evidence type="ECO:0000256" key="10">
    <source>
        <dbReference type="ARBA" id="ARBA00023180"/>
    </source>
</evidence>
<dbReference type="Pfam" id="PF00664">
    <property type="entry name" value="ABC_membrane"/>
    <property type="match status" value="1"/>
</dbReference>
<proteinExistence type="inferred from homology"/>
<dbReference type="InterPro" id="IPR017871">
    <property type="entry name" value="ABC_transporter-like_CS"/>
</dbReference>
<dbReference type="GO" id="GO:0005886">
    <property type="term" value="C:plasma membrane"/>
    <property type="evidence" value="ECO:0007669"/>
    <property type="project" value="UniProtKB-SubCell"/>
</dbReference>
<protein>
    <submittedName>
        <fullName evidence="16">P-loop containing nucleoside triphosphate hydrolase protein</fullName>
    </submittedName>
</protein>
<feature type="transmembrane region" description="Helical" evidence="13">
    <location>
        <begin position="269"/>
        <end position="291"/>
    </location>
</feature>
<dbReference type="FunFam" id="3.40.50.300:FF:002145">
    <property type="entry name" value="ABC transporter (MsbA subfamily)"/>
    <property type="match status" value="1"/>
</dbReference>
<evidence type="ECO:0000256" key="12">
    <source>
        <dbReference type="SAM" id="MobiDB-lite"/>
    </source>
</evidence>
<evidence type="ECO:0000256" key="9">
    <source>
        <dbReference type="ARBA" id="ARBA00023136"/>
    </source>
</evidence>
<comment type="subcellular location">
    <subcellularLocation>
        <location evidence="1">Cell membrane</location>
        <topology evidence="1">Multi-pass membrane protein</topology>
    </subcellularLocation>
</comment>
<dbReference type="FunFam" id="1.20.1560.10:FF:000055">
    <property type="entry name" value="ABC multidrug transporter (Eurofung)"/>
    <property type="match status" value="1"/>
</dbReference>
<feature type="transmembrane region" description="Helical" evidence="13">
    <location>
        <begin position="98"/>
        <end position="117"/>
    </location>
</feature>
<evidence type="ECO:0000256" key="13">
    <source>
        <dbReference type="SAM" id="Phobius"/>
    </source>
</evidence>
<dbReference type="GO" id="GO:0016887">
    <property type="term" value="F:ATP hydrolysis activity"/>
    <property type="evidence" value="ECO:0007669"/>
    <property type="project" value="InterPro"/>
</dbReference>
<evidence type="ECO:0000256" key="3">
    <source>
        <dbReference type="ARBA" id="ARBA00022448"/>
    </source>
</evidence>
<evidence type="ECO:0000256" key="7">
    <source>
        <dbReference type="ARBA" id="ARBA00022840"/>
    </source>
</evidence>
<evidence type="ECO:0000259" key="14">
    <source>
        <dbReference type="PROSITE" id="PS50893"/>
    </source>
</evidence>
<feature type="transmembrane region" description="Helical" evidence="13">
    <location>
        <begin position="311"/>
        <end position="331"/>
    </location>
</feature>
<evidence type="ECO:0000313" key="17">
    <source>
        <dbReference type="Proteomes" id="UP001172155"/>
    </source>
</evidence>
<dbReference type="Gene3D" id="1.20.1560.10">
    <property type="entry name" value="ABC transporter type 1, transmembrane domain"/>
    <property type="match status" value="2"/>
</dbReference>
<keyword evidence="4" id="KW-1003">Cell membrane</keyword>
<dbReference type="GO" id="GO:0140359">
    <property type="term" value="F:ABC-type transporter activity"/>
    <property type="evidence" value="ECO:0007669"/>
    <property type="project" value="InterPro"/>
</dbReference>
<comment type="similarity">
    <text evidence="2">Belongs to the ABC transporter superfamily. ABCC family. Conjugate transporter (TC 3.A.1.208) subfamily.</text>
</comment>
<sequence length="1453" mass="157747">MTCPPEADHHFGPRVDPRCRPFDFTLLFQDAFFLALPAAAFLLLLPLRLRRLHKAPVKVTSYRLVSCKLSLLALLLTSYLLHLIFLLPVPALKTPVSLPASILGISAALAAALPSFLEDQRSLHPSDLLVLYFSAATLLALPRLRTLFTTDVAGGPAPKAAWIAVFACTLALAVVESLGKARFLRPVYRTVATAEETTGFWGRGLFTWVLPFLGQGYTRVLALGDVPRVDGELEEEKAWGALEAAWRRRREGGGRYRLMRAAWEANRGGFLGAVLPRIALGVFGFCQPFLIEAAVRYMGRKGEKGEERHGQALVGGVVLVYAGIAISRAVYWRQTFRMLTRVRAGLIASIFRHTVTLQEAAVKDSAAITLMGTDVERIVQSLRLVHELWASIPEVAVGIWLLARQLGVASVVPLIICLASLLGSGPIAARFGPAQRVWVERVEKRIAVTASMLSDMKAVKMLGLSSVLESIISQLRVVELKTSETFRSLIIWQILIGNAPQVLAPFVTFAVYAIIAVVKKDEGLLGAQAFASLSLISLVTMPLILFSSALSLFTQGVACFERVEKYLLKQPASASPGPPSLPSLPSADDATPLGQLQPSPETRSKRSIVSFQDADISWSTDASEPVLRDLTLTIPSGLTAIVGPVASGKSTLLASILGETKMSRGSMMTDAPSGIAFSSQTPWIMNDTIRHNITGGVDFDQKWYDFSVLSSGLQGDLNGMPAGDLTKAGSNGTSLSGGQRQRVALARAVYSRLSVVVLDDVLSGLDSKTARFIIDRLFARDAYFRKAGISVVLATHNRNVLPYMDTIVLLDSGKVADFGPYEDLRLRSASLIEQSAATLTVSDSVSDGSNEADDRTTSKASKVTVVEDEEIAAQKANLSRQNGSWSVYKYYSKSAGASTMILWAFFTLIGAVTANIIPLWVERWTSANEREPNQRLGFYLGVYAVFVVLSPASTMGECWVFIIKVINNTALKLHSDLLDSTLKAPFAFFQTTDAGTITNRFSQDMDLIDLNLPMQAIQFTTGAASCAVQLIIICVLGKYLAAAMPFLAATLFVVQRYYLRTSRQVRLLDIEAKAPLYKLFIETATGVATIRAFRWTSTLHERHAAMLNVSQRPFYMLLCIQQWLSLVLDFIVGALAVVLVCVAISTTNGLSAGTLGVSLVLVLEFSSVLTQTIQAWTKLETSIGAVARVQDFVDTTPREPDGVTIADATWPARGEIQFHNVAAGYSPDEPPILANLTLSIASGEKFAICGPSGSGKTSLIMAALRMIDLHQGHVTVDGIDISTVNPDDLRARLNVVPQDPYFVPGTVRFNLDLRGRASDEELEAAVTKVGLWARVQGAGGLDAELVGSEWSQGERQLLCLARAVIGRSRVLVLDEAMSSVDAETEAVMQAVVDAEFREATVVAVMHRFTYIERYDRVAVLREGRLVECDAPAKLLAREGSVFGGLYAAHRGLR</sequence>
<dbReference type="Pfam" id="PF00005">
    <property type="entry name" value="ABC_tran"/>
    <property type="match status" value="2"/>
</dbReference>
<dbReference type="PANTHER" id="PTHR24223:SF404">
    <property type="entry name" value="ABC MULTIDRUG TRANSPORTER (EUROFUNG)-RELATED"/>
    <property type="match status" value="1"/>
</dbReference>
<evidence type="ECO:0000259" key="15">
    <source>
        <dbReference type="PROSITE" id="PS50929"/>
    </source>
</evidence>
<dbReference type="CDD" id="cd03244">
    <property type="entry name" value="ABCC_MRP_domain2"/>
    <property type="match status" value="1"/>
</dbReference>
<dbReference type="InterPro" id="IPR011527">
    <property type="entry name" value="ABC1_TM_dom"/>
</dbReference>
<dbReference type="InterPro" id="IPR050173">
    <property type="entry name" value="ABC_transporter_C-like"/>
</dbReference>
<feature type="transmembrane region" description="Helical" evidence="13">
    <location>
        <begin position="160"/>
        <end position="179"/>
    </location>
</feature>
<feature type="transmembrane region" description="Helical" evidence="13">
    <location>
        <begin position="1039"/>
        <end position="1059"/>
    </location>
</feature>
<dbReference type="PROSITE" id="PS50893">
    <property type="entry name" value="ABC_TRANSPORTER_2"/>
    <property type="match status" value="2"/>
</dbReference>
<dbReference type="InterPro" id="IPR044746">
    <property type="entry name" value="ABCC_6TM_D1"/>
</dbReference>
<feature type="region of interest" description="Disordered" evidence="12">
    <location>
        <begin position="574"/>
        <end position="607"/>
    </location>
</feature>
<dbReference type="Proteomes" id="UP001172155">
    <property type="component" value="Unassembled WGS sequence"/>
</dbReference>
<feature type="transmembrane region" description="Helical" evidence="13">
    <location>
        <begin position="535"/>
        <end position="560"/>
    </location>
</feature>
<evidence type="ECO:0000313" key="16">
    <source>
        <dbReference type="EMBL" id="KAK0749535.1"/>
    </source>
</evidence>
<dbReference type="InterPro" id="IPR044726">
    <property type="entry name" value="ABCC_6TM_D2"/>
</dbReference>
<comment type="function">
    <text evidence="11">ABC-type transporter; part of the gene cluster that mediates the biosynthesis of the phomopsins, a group of hexapeptide mycotoxins which infects lupins and causes lupinosis disease in livestock.</text>
</comment>
<dbReference type="SMART" id="SM00382">
    <property type="entry name" value="AAA"/>
    <property type="match status" value="2"/>
</dbReference>
<dbReference type="SUPFAM" id="SSF90123">
    <property type="entry name" value="ABC transporter transmembrane region"/>
    <property type="match status" value="2"/>
</dbReference>
<feature type="domain" description="ABC transporter" evidence="14">
    <location>
        <begin position="1216"/>
        <end position="1447"/>
    </location>
</feature>
<evidence type="ECO:0000256" key="5">
    <source>
        <dbReference type="ARBA" id="ARBA00022692"/>
    </source>
</evidence>
<dbReference type="PANTHER" id="PTHR24223">
    <property type="entry name" value="ATP-BINDING CASSETTE SUB-FAMILY C"/>
    <property type="match status" value="1"/>
</dbReference>
<dbReference type="InterPro" id="IPR003593">
    <property type="entry name" value="AAA+_ATPase"/>
</dbReference>
<dbReference type="PROSITE" id="PS50929">
    <property type="entry name" value="ABC_TM1F"/>
    <property type="match status" value="2"/>
</dbReference>
<dbReference type="CDD" id="cd18580">
    <property type="entry name" value="ABC_6TM_ABCC_D2"/>
    <property type="match status" value="1"/>
</dbReference>
<evidence type="ECO:0000256" key="8">
    <source>
        <dbReference type="ARBA" id="ARBA00022989"/>
    </source>
</evidence>
<feature type="transmembrane region" description="Helical" evidence="13">
    <location>
        <begin position="31"/>
        <end position="49"/>
    </location>
</feature>
<keyword evidence="5 13" id="KW-0812">Transmembrane</keyword>
<dbReference type="EMBL" id="JAUKUD010000003">
    <property type="protein sequence ID" value="KAK0749535.1"/>
    <property type="molecule type" value="Genomic_DNA"/>
</dbReference>
<feature type="transmembrane region" description="Helical" evidence="13">
    <location>
        <begin position="490"/>
        <end position="515"/>
    </location>
</feature>
<dbReference type="FunFam" id="1.20.1560.10:FF:000066">
    <property type="entry name" value="ABC multidrug transporter (Eurofung)"/>
    <property type="match status" value="1"/>
</dbReference>
<keyword evidence="8 13" id="KW-1133">Transmembrane helix</keyword>
<keyword evidence="10" id="KW-0325">Glycoprotein</keyword>
<dbReference type="InterPro" id="IPR027417">
    <property type="entry name" value="P-loop_NTPase"/>
</dbReference>
<dbReference type="InterPro" id="IPR036640">
    <property type="entry name" value="ABC1_TM_sf"/>
</dbReference>
<evidence type="ECO:0000256" key="2">
    <source>
        <dbReference type="ARBA" id="ARBA00009726"/>
    </source>
</evidence>
<feature type="transmembrane region" description="Helical" evidence="13">
    <location>
        <begin position="69"/>
        <end position="92"/>
    </location>
</feature>
<feature type="domain" description="ABC transmembrane type-1" evidence="15">
    <location>
        <begin position="278"/>
        <end position="555"/>
    </location>
</feature>
<gene>
    <name evidence="16" type="ORF">B0T18DRAFT_406931</name>
</gene>